<evidence type="ECO:0000313" key="3">
    <source>
        <dbReference type="EMBL" id="MBK1816719.1"/>
    </source>
</evidence>
<dbReference type="PANTHER" id="PTHR33321:SF12">
    <property type="entry name" value="PLANT BASIC SECRETORY PROTEIN (BSP) FAMILY PROTEIN"/>
    <property type="match status" value="1"/>
</dbReference>
<gene>
    <name evidence="3" type="ORF">JIN84_13920</name>
</gene>
<name>A0A934R4F3_9BACT</name>
<feature type="compositionally biased region" description="Basic and acidic residues" evidence="1">
    <location>
        <begin position="133"/>
        <end position="143"/>
    </location>
</feature>
<dbReference type="Proteomes" id="UP000600139">
    <property type="component" value="Unassembled WGS sequence"/>
</dbReference>
<dbReference type="Pfam" id="PF04450">
    <property type="entry name" value="BSP"/>
    <property type="match status" value="1"/>
</dbReference>
<dbReference type="AlphaFoldDB" id="A0A934R4F3"/>
<dbReference type="Gene3D" id="2.60.120.260">
    <property type="entry name" value="Galactose-binding domain-like"/>
    <property type="match status" value="1"/>
</dbReference>
<reference evidence="3" key="1">
    <citation type="submission" date="2021-01" db="EMBL/GenBank/DDBJ databases">
        <title>Modified the classification status of verrucomicrobia.</title>
        <authorList>
            <person name="Feng X."/>
        </authorList>
    </citation>
    <scope>NUCLEOTIDE SEQUENCE</scope>
    <source>
        <strain evidence="3">JCM 18052</strain>
    </source>
</reference>
<feature type="signal peptide" evidence="2">
    <location>
        <begin position="1"/>
        <end position="20"/>
    </location>
</feature>
<evidence type="ECO:0000313" key="4">
    <source>
        <dbReference type="Proteomes" id="UP000600139"/>
    </source>
</evidence>
<accession>A0A934R4F3</accession>
<comment type="caution">
    <text evidence="3">The sequence shown here is derived from an EMBL/GenBank/DDBJ whole genome shotgun (WGS) entry which is preliminary data.</text>
</comment>
<sequence>MKLKTRAALGILLTTTFVHAAPKVDFARSQKDAGFKLNNIPPPSRNDAATGAKFTIIDGEGSKVELLNDGRVPAEADEGSMNFSFKDGNDGGRIQIDLGKAISVKAINSYSWHSGERSSQSYKIYAAKGDEKDFDPLPKRGPDPRTTGWKPIAKVSTGRGSQGGQHAASVTDPRTLSLGEFRYLLLDFDAVNPDGKQNTYLSEIDVIDAKGPAPEPFVPKILTTYQTPDKKYTFIVDSTIAPDLGKWANKELIPVVFEWYPKMVAMLPSDRYTAPETVTLEFRDDLGGTPAYAIGSKICMSVPFFNGQLEGEAKGCVIHELVHVIQNYWRASTTNPNPSPTPGWVTEGIPDYIRWFLFEPKLKGAEITTGNFEGAKYDSSYRVSANFLNWVVETHDKDFIRKLNAAAREGKYSEKVWKESTGKTAEELGKDWKDANAKRLKL</sequence>
<keyword evidence="4" id="KW-1185">Reference proteome</keyword>
<dbReference type="RefSeq" id="WP_200351648.1">
    <property type="nucleotide sequence ID" value="NZ_BAABHZ010000006.1"/>
</dbReference>
<keyword evidence="2" id="KW-0732">Signal</keyword>
<evidence type="ECO:0000256" key="2">
    <source>
        <dbReference type="SAM" id="SignalP"/>
    </source>
</evidence>
<dbReference type="InterPro" id="IPR007541">
    <property type="entry name" value="Uncharacterised_BSP"/>
</dbReference>
<organism evidence="3 4">
    <name type="scientific">Luteolibacter yonseiensis</name>
    <dbReference type="NCBI Taxonomy" id="1144680"/>
    <lineage>
        <taxon>Bacteria</taxon>
        <taxon>Pseudomonadati</taxon>
        <taxon>Verrucomicrobiota</taxon>
        <taxon>Verrucomicrobiia</taxon>
        <taxon>Verrucomicrobiales</taxon>
        <taxon>Verrucomicrobiaceae</taxon>
        <taxon>Luteolibacter</taxon>
    </lineage>
</organism>
<evidence type="ECO:0000256" key="1">
    <source>
        <dbReference type="SAM" id="MobiDB-lite"/>
    </source>
</evidence>
<protein>
    <recommendedName>
        <fullName evidence="5">Basic secretory peptidase family protein</fullName>
    </recommendedName>
</protein>
<feature type="region of interest" description="Disordered" evidence="1">
    <location>
        <begin position="133"/>
        <end position="170"/>
    </location>
</feature>
<dbReference type="PANTHER" id="PTHR33321">
    <property type="match status" value="1"/>
</dbReference>
<dbReference type="EMBL" id="JAENIK010000011">
    <property type="protein sequence ID" value="MBK1816719.1"/>
    <property type="molecule type" value="Genomic_DNA"/>
</dbReference>
<proteinExistence type="predicted"/>
<feature type="chain" id="PRO_5037281112" description="Basic secretory peptidase family protein" evidence="2">
    <location>
        <begin position="21"/>
        <end position="442"/>
    </location>
</feature>
<evidence type="ECO:0008006" key="5">
    <source>
        <dbReference type="Google" id="ProtNLM"/>
    </source>
</evidence>